<keyword evidence="2 3" id="KW-0732">Signal</keyword>
<sequence length="393" mass="42239">MNPTSLKAASVATVMSALCCTTAYAADQIKVGFLSTLSGPGGALGADIRDGFELAIKHSGGKLGGLPVELTVRDDQMSPDVGRQETQRLLKRDKVDVMTGTVFSNVLLPVLPSILANDTVYLSANTGPADYAGAKCNKNFYVVSWQNEDLPAAMGKYVTGRGHKKVFLIGANYPGGRESLTGFKRFYKGALADERYVKMGQLDFSAELAQLRASGADAVFFFLPGGMGGAFLKQMAGVGLNKTLSIYTPGFSGDQDTIKGVGASMTGLLNASQWSTDLDNAANRRFVADFKKLHGRIPTMYAAQGYDAGMLLDGAVRDVKGNIEDKDALRRALRAANFQSVRGSFKFNTNQYPIQSFYMRQVGPNAQGQLDNKIVGTIMKDYSDPFAVSCRMN</sequence>
<feature type="signal peptide" evidence="3">
    <location>
        <begin position="1"/>
        <end position="25"/>
    </location>
</feature>
<evidence type="ECO:0000256" key="2">
    <source>
        <dbReference type="ARBA" id="ARBA00022729"/>
    </source>
</evidence>
<dbReference type="Pfam" id="PF13458">
    <property type="entry name" value="Peripla_BP_6"/>
    <property type="match status" value="1"/>
</dbReference>
<evidence type="ECO:0000259" key="4">
    <source>
        <dbReference type="Pfam" id="PF13458"/>
    </source>
</evidence>
<dbReference type="EMBL" id="JBHSMU010000005">
    <property type="protein sequence ID" value="MFC5459287.1"/>
    <property type="molecule type" value="Genomic_DNA"/>
</dbReference>
<dbReference type="SUPFAM" id="SSF53822">
    <property type="entry name" value="Periplasmic binding protein-like I"/>
    <property type="match status" value="1"/>
</dbReference>
<keyword evidence="6" id="KW-1185">Reference proteome</keyword>
<dbReference type="InterPro" id="IPR028082">
    <property type="entry name" value="Peripla_BP_I"/>
</dbReference>
<comment type="similarity">
    <text evidence="1">Belongs to the leucine-binding protein family.</text>
</comment>
<dbReference type="Proteomes" id="UP001596050">
    <property type="component" value="Unassembled WGS sequence"/>
</dbReference>
<comment type="caution">
    <text evidence="5">The sequence shown here is derived from an EMBL/GenBank/DDBJ whole genome shotgun (WGS) entry which is preliminary data.</text>
</comment>
<dbReference type="RefSeq" id="WP_379781002.1">
    <property type="nucleotide sequence ID" value="NZ_JBHSMU010000005.1"/>
</dbReference>
<feature type="chain" id="PRO_5047421696" evidence="3">
    <location>
        <begin position="26"/>
        <end position="393"/>
    </location>
</feature>
<dbReference type="CDD" id="cd06359">
    <property type="entry name" value="PBP1_Nba-like"/>
    <property type="match status" value="1"/>
</dbReference>
<dbReference type="PANTHER" id="PTHR30483">
    <property type="entry name" value="LEUCINE-SPECIFIC-BINDING PROTEIN"/>
    <property type="match status" value="1"/>
</dbReference>
<gene>
    <name evidence="5" type="ORF">ACFPN5_05645</name>
</gene>
<evidence type="ECO:0000313" key="5">
    <source>
        <dbReference type="EMBL" id="MFC5459287.1"/>
    </source>
</evidence>
<evidence type="ECO:0000256" key="3">
    <source>
        <dbReference type="SAM" id="SignalP"/>
    </source>
</evidence>
<accession>A0ABW0L336</accession>
<dbReference type="InterPro" id="IPR028081">
    <property type="entry name" value="Leu-bd"/>
</dbReference>
<name>A0ABW0L336_9BURK</name>
<feature type="domain" description="Leucine-binding protein" evidence="4">
    <location>
        <begin position="28"/>
        <end position="363"/>
    </location>
</feature>
<organism evidence="5 6">
    <name type="scientific">Massilia niabensis</name>
    <dbReference type="NCBI Taxonomy" id="544910"/>
    <lineage>
        <taxon>Bacteria</taxon>
        <taxon>Pseudomonadati</taxon>
        <taxon>Pseudomonadota</taxon>
        <taxon>Betaproteobacteria</taxon>
        <taxon>Burkholderiales</taxon>
        <taxon>Oxalobacteraceae</taxon>
        <taxon>Telluria group</taxon>
        <taxon>Massilia</taxon>
    </lineage>
</organism>
<dbReference type="Gene3D" id="3.40.50.2300">
    <property type="match status" value="2"/>
</dbReference>
<dbReference type="PANTHER" id="PTHR30483:SF6">
    <property type="entry name" value="PERIPLASMIC BINDING PROTEIN OF ABC TRANSPORTER FOR NATURAL AMINO ACIDS"/>
    <property type="match status" value="1"/>
</dbReference>
<proteinExistence type="inferred from homology"/>
<reference evidence="6" key="1">
    <citation type="journal article" date="2019" name="Int. J. Syst. Evol. Microbiol.">
        <title>The Global Catalogue of Microorganisms (GCM) 10K type strain sequencing project: providing services to taxonomists for standard genome sequencing and annotation.</title>
        <authorList>
            <consortium name="The Broad Institute Genomics Platform"/>
            <consortium name="The Broad Institute Genome Sequencing Center for Infectious Disease"/>
            <person name="Wu L."/>
            <person name="Ma J."/>
        </authorList>
    </citation>
    <scope>NUCLEOTIDE SEQUENCE [LARGE SCALE GENOMIC DNA]</scope>
    <source>
        <strain evidence="6">KACC 12649</strain>
    </source>
</reference>
<protein>
    <submittedName>
        <fullName evidence="5">ABC transporter substrate-binding protein</fullName>
    </submittedName>
</protein>
<evidence type="ECO:0000313" key="6">
    <source>
        <dbReference type="Proteomes" id="UP001596050"/>
    </source>
</evidence>
<evidence type="ECO:0000256" key="1">
    <source>
        <dbReference type="ARBA" id="ARBA00010062"/>
    </source>
</evidence>
<dbReference type="InterPro" id="IPR051010">
    <property type="entry name" value="BCAA_transport"/>
</dbReference>